<dbReference type="EMBL" id="CP054836">
    <property type="protein sequence ID" value="QKV20407.1"/>
    <property type="molecule type" value="Genomic_DNA"/>
</dbReference>
<evidence type="ECO:0000256" key="6">
    <source>
        <dbReference type="ARBA" id="ARBA00022989"/>
    </source>
</evidence>
<keyword evidence="7 8" id="KW-0472">Membrane</keyword>
<evidence type="ECO:0000256" key="7">
    <source>
        <dbReference type="ARBA" id="ARBA00023136"/>
    </source>
</evidence>
<dbReference type="PANTHER" id="PTHR30269">
    <property type="entry name" value="TRANSMEMBRANE PROTEIN YFCA"/>
    <property type="match status" value="1"/>
</dbReference>
<evidence type="ECO:0000256" key="8">
    <source>
        <dbReference type="RuleBase" id="RU363041"/>
    </source>
</evidence>
<organism evidence="9 10">
    <name type="scientific">Oricola thermophila</name>
    <dbReference type="NCBI Taxonomy" id="2742145"/>
    <lineage>
        <taxon>Bacteria</taxon>
        <taxon>Pseudomonadati</taxon>
        <taxon>Pseudomonadota</taxon>
        <taxon>Alphaproteobacteria</taxon>
        <taxon>Hyphomicrobiales</taxon>
        <taxon>Ahrensiaceae</taxon>
        <taxon>Oricola</taxon>
    </lineage>
</organism>
<reference evidence="9 10" key="1">
    <citation type="submission" date="2020-06" db="EMBL/GenBank/DDBJ databases">
        <title>Oricola thermophila sp. nov. isolated from a tidal sediments.</title>
        <authorList>
            <person name="Kwon K.K."/>
            <person name="Yang S.-H."/>
            <person name="Park M.-J."/>
        </authorList>
    </citation>
    <scope>NUCLEOTIDE SEQUENCE [LARGE SCALE GENOMIC DNA]</scope>
    <source>
        <strain evidence="9 10">MEBiC13590</strain>
    </source>
</reference>
<keyword evidence="6 8" id="KW-1133">Transmembrane helix</keyword>
<protein>
    <recommendedName>
        <fullName evidence="8">Probable membrane transporter protein</fullName>
    </recommendedName>
</protein>
<keyword evidence="3" id="KW-0813">Transport</keyword>
<evidence type="ECO:0000256" key="1">
    <source>
        <dbReference type="ARBA" id="ARBA00004651"/>
    </source>
</evidence>
<dbReference type="PANTHER" id="PTHR30269:SF37">
    <property type="entry name" value="MEMBRANE TRANSPORTER PROTEIN"/>
    <property type="match status" value="1"/>
</dbReference>
<dbReference type="RefSeq" id="WP_175278298.1">
    <property type="nucleotide sequence ID" value="NZ_CP054836.1"/>
</dbReference>
<feature type="transmembrane region" description="Helical" evidence="8">
    <location>
        <begin position="230"/>
        <end position="248"/>
    </location>
</feature>
<feature type="transmembrane region" description="Helical" evidence="8">
    <location>
        <begin position="171"/>
        <end position="190"/>
    </location>
</feature>
<dbReference type="AlphaFoldDB" id="A0A6N1VN87"/>
<evidence type="ECO:0000256" key="5">
    <source>
        <dbReference type="ARBA" id="ARBA00022692"/>
    </source>
</evidence>
<dbReference type="InterPro" id="IPR002781">
    <property type="entry name" value="TM_pro_TauE-like"/>
</dbReference>
<dbReference type="GO" id="GO:0005886">
    <property type="term" value="C:plasma membrane"/>
    <property type="evidence" value="ECO:0007669"/>
    <property type="project" value="UniProtKB-SubCell"/>
</dbReference>
<evidence type="ECO:0000256" key="4">
    <source>
        <dbReference type="ARBA" id="ARBA00022475"/>
    </source>
</evidence>
<sequence>MPFVTDPLFYVAAIPAVIFVGLSKGGLGGAMALIGVPLMALVISPVRAAAIMLPILIVMDIVGLWTWRGSYDPKTLKIMLPAGILGIAIGWFTASWVTVPQVRFVVGLVALLFVADYIRLRLRSLPPEPKPHNIAKGGFWGVLAGFTSFVSHAGGPPYQVYTLPLRQDPKLYTGTSVVFFAVMNAVKLLPYMALGQFDVENLATSLVLMPVAPVATIAGAWIVRRMNKQIFYPFMYAMVFVVGLKLVYDGLPGIAS</sequence>
<gene>
    <name evidence="9" type="ORF">HTY61_19090</name>
</gene>
<dbReference type="KEGG" id="orm:HTY61_19090"/>
<feature type="transmembrane region" description="Helical" evidence="8">
    <location>
        <begin position="78"/>
        <end position="96"/>
    </location>
</feature>
<feature type="transmembrane region" description="Helical" evidence="8">
    <location>
        <begin position="202"/>
        <end position="223"/>
    </location>
</feature>
<evidence type="ECO:0000256" key="3">
    <source>
        <dbReference type="ARBA" id="ARBA00022448"/>
    </source>
</evidence>
<comment type="similarity">
    <text evidence="2 8">Belongs to the 4-toluene sulfonate uptake permease (TSUP) (TC 2.A.102) family.</text>
</comment>
<evidence type="ECO:0000313" key="10">
    <source>
        <dbReference type="Proteomes" id="UP000509367"/>
    </source>
</evidence>
<keyword evidence="4 8" id="KW-1003">Cell membrane</keyword>
<evidence type="ECO:0000313" key="9">
    <source>
        <dbReference type="EMBL" id="QKV20407.1"/>
    </source>
</evidence>
<accession>A0A6N1VN87</accession>
<comment type="subcellular location">
    <subcellularLocation>
        <location evidence="1 8">Cell membrane</location>
        <topology evidence="1 8">Multi-pass membrane protein</topology>
    </subcellularLocation>
</comment>
<keyword evidence="10" id="KW-1185">Reference proteome</keyword>
<dbReference type="InterPro" id="IPR052017">
    <property type="entry name" value="TSUP"/>
</dbReference>
<feature type="transmembrane region" description="Helical" evidence="8">
    <location>
        <begin position="46"/>
        <end position="66"/>
    </location>
</feature>
<feature type="transmembrane region" description="Helical" evidence="8">
    <location>
        <begin position="7"/>
        <end position="34"/>
    </location>
</feature>
<keyword evidence="5 8" id="KW-0812">Transmembrane</keyword>
<evidence type="ECO:0000256" key="2">
    <source>
        <dbReference type="ARBA" id="ARBA00009142"/>
    </source>
</evidence>
<dbReference type="Proteomes" id="UP000509367">
    <property type="component" value="Chromosome"/>
</dbReference>
<feature type="transmembrane region" description="Helical" evidence="8">
    <location>
        <begin position="102"/>
        <end position="120"/>
    </location>
</feature>
<dbReference type="Pfam" id="PF01925">
    <property type="entry name" value="TauE"/>
    <property type="match status" value="1"/>
</dbReference>
<name>A0A6N1VN87_9HYPH</name>
<proteinExistence type="inferred from homology"/>